<evidence type="ECO:0000313" key="1">
    <source>
        <dbReference type="EMBL" id="CAL8095180.1"/>
    </source>
</evidence>
<accession>A0ABP1QAL8</accession>
<proteinExistence type="predicted"/>
<organism evidence="1 2">
    <name type="scientific">Orchesella dallaii</name>
    <dbReference type="NCBI Taxonomy" id="48710"/>
    <lineage>
        <taxon>Eukaryota</taxon>
        <taxon>Metazoa</taxon>
        <taxon>Ecdysozoa</taxon>
        <taxon>Arthropoda</taxon>
        <taxon>Hexapoda</taxon>
        <taxon>Collembola</taxon>
        <taxon>Entomobryomorpha</taxon>
        <taxon>Entomobryoidea</taxon>
        <taxon>Orchesellidae</taxon>
        <taxon>Orchesellinae</taxon>
        <taxon>Orchesella</taxon>
    </lineage>
</organism>
<keyword evidence="2" id="KW-1185">Reference proteome</keyword>
<protein>
    <submittedName>
        <fullName evidence="1">Uncharacterized protein</fullName>
    </submittedName>
</protein>
<name>A0ABP1QAL8_9HEXA</name>
<comment type="caution">
    <text evidence="1">The sequence shown here is derived from an EMBL/GenBank/DDBJ whole genome shotgun (WGS) entry which is preliminary data.</text>
</comment>
<dbReference type="EMBL" id="CAXLJM020000027">
    <property type="protein sequence ID" value="CAL8095180.1"/>
    <property type="molecule type" value="Genomic_DNA"/>
</dbReference>
<evidence type="ECO:0000313" key="2">
    <source>
        <dbReference type="Proteomes" id="UP001642540"/>
    </source>
</evidence>
<sequence>MKESKEKMKTTFSFGNRGNEAFKTCPEQCLPACNETFYNYVVSAAQFPNQKDPNLIRLLRQGIENGYGVLTSIDYVR</sequence>
<dbReference type="Proteomes" id="UP001642540">
    <property type="component" value="Unassembled WGS sequence"/>
</dbReference>
<reference evidence="1 2" key="1">
    <citation type="submission" date="2024-08" db="EMBL/GenBank/DDBJ databases">
        <authorList>
            <person name="Cucini C."/>
            <person name="Frati F."/>
        </authorList>
    </citation>
    <scope>NUCLEOTIDE SEQUENCE [LARGE SCALE GENOMIC DNA]</scope>
</reference>
<gene>
    <name evidence="1" type="ORF">ODALV1_LOCUS8994</name>
</gene>